<dbReference type="Pfam" id="PF13458">
    <property type="entry name" value="Peripla_BP_6"/>
    <property type="match status" value="1"/>
</dbReference>
<feature type="signal peptide" evidence="3">
    <location>
        <begin position="1"/>
        <end position="22"/>
    </location>
</feature>
<organism evidence="5 6">
    <name type="scientific">Variovorax soli</name>
    <dbReference type="NCBI Taxonomy" id="376815"/>
    <lineage>
        <taxon>Bacteria</taxon>
        <taxon>Pseudomonadati</taxon>
        <taxon>Pseudomonadota</taxon>
        <taxon>Betaproteobacteria</taxon>
        <taxon>Burkholderiales</taxon>
        <taxon>Comamonadaceae</taxon>
        <taxon>Variovorax</taxon>
    </lineage>
</organism>
<dbReference type="EMBL" id="JAVDRF010000011">
    <property type="protein sequence ID" value="MDR6538527.1"/>
    <property type="molecule type" value="Genomic_DNA"/>
</dbReference>
<evidence type="ECO:0000259" key="4">
    <source>
        <dbReference type="Pfam" id="PF13458"/>
    </source>
</evidence>
<dbReference type="RefSeq" id="WP_309905404.1">
    <property type="nucleotide sequence ID" value="NZ_JAVDRF010000011.1"/>
</dbReference>
<evidence type="ECO:0000313" key="6">
    <source>
        <dbReference type="Proteomes" id="UP001184230"/>
    </source>
</evidence>
<gene>
    <name evidence="5" type="ORF">J2739_004320</name>
</gene>
<feature type="chain" id="PRO_5046039127" evidence="3">
    <location>
        <begin position="23"/>
        <end position="402"/>
    </location>
</feature>
<dbReference type="CDD" id="cd06343">
    <property type="entry name" value="PBP1_ABC_ligand_binding-like"/>
    <property type="match status" value="1"/>
</dbReference>
<dbReference type="InterPro" id="IPR028082">
    <property type="entry name" value="Peripla_BP_I"/>
</dbReference>
<evidence type="ECO:0000256" key="3">
    <source>
        <dbReference type="SAM" id="SignalP"/>
    </source>
</evidence>
<name>A0ABU1NJ98_9BURK</name>
<accession>A0ABU1NJ98</accession>
<dbReference type="InterPro" id="IPR028081">
    <property type="entry name" value="Leu-bd"/>
</dbReference>
<proteinExistence type="inferred from homology"/>
<dbReference type="Proteomes" id="UP001184230">
    <property type="component" value="Unassembled WGS sequence"/>
</dbReference>
<evidence type="ECO:0000313" key="5">
    <source>
        <dbReference type="EMBL" id="MDR6538527.1"/>
    </source>
</evidence>
<evidence type="ECO:0000256" key="1">
    <source>
        <dbReference type="ARBA" id="ARBA00010062"/>
    </source>
</evidence>
<protein>
    <submittedName>
        <fullName evidence="5">ABC-type branched-subunit amino acid transport system substrate-binding protein</fullName>
    </submittedName>
</protein>
<sequence>MRASLLALLAGTALAAAVPAQAQKNYGPGASDTEIKLGQTVAYSGPGSAYSMVGRMSVAYFKMLNETKGGINGRKINLLSVDDAYSPPKTVEVTRKLVESDQVLAMVNSMGTAAQTSVQKYLNAKKVPQLLFYASSPGLHDSKATPWTVPFSFAYDIEGSIYGKYMVEARPDAKIGVLYQNDDVGKSYIRGFRKALGAKQSNIVKEVSQEMSDPTVDSQILQLQASGADTLVVFTSNKAQAQAIKKVAAIGWKPFYIVPYVSSSITGVLTPAGLDNSVGLVSSYWFKTPSDPTWSDDKAMQDYLAFFKKYLPNDDPGDTTSVYTYMGAQLTALALERCGDNLTRENLLKQIQGLKDVELGMLLPGMKINFRQDDYYPIRQARLAKFDGKSWKPMTELITIDR</sequence>
<dbReference type="SUPFAM" id="SSF53822">
    <property type="entry name" value="Periplasmic binding protein-like I"/>
    <property type="match status" value="1"/>
</dbReference>
<comment type="caution">
    <text evidence="5">The sequence shown here is derived from an EMBL/GenBank/DDBJ whole genome shotgun (WGS) entry which is preliminary data.</text>
</comment>
<dbReference type="PANTHER" id="PTHR47235">
    <property type="entry name" value="BLR6548 PROTEIN"/>
    <property type="match status" value="1"/>
</dbReference>
<dbReference type="Gene3D" id="3.40.50.2300">
    <property type="match status" value="2"/>
</dbReference>
<evidence type="ECO:0000256" key="2">
    <source>
        <dbReference type="ARBA" id="ARBA00022729"/>
    </source>
</evidence>
<reference evidence="5 6" key="1">
    <citation type="submission" date="2023-07" db="EMBL/GenBank/DDBJ databases">
        <title>Sorghum-associated microbial communities from plants grown in Nebraska, USA.</title>
        <authorList>
            <person name="Schachtman D."/>
        </authorList>
    </citation>
    <scope>NUCLEOTIDE SEQUENCE [LARGE SCALE GENOMIC DNA]</scope>
    <source>
        <strain evidence="5 6">DS1781</strain>
    </source>
</reference>
<keyword evidence="2 3" id="KW-0732">Signal</keyword>
<keyword evidence="6" id="KW-1185">Reference proteome</keyword>
<feature type="domain" description="Leucine-binding protein" evidence="4">
    <location>
        <begin position="34"/>
        <end position="387"/>
    </location>
</feature>
<comment type="similarity">
    <text evidence="1">Belongs to the leucine-binding protein family.</text>
</comment>
<dbReference type="PANTHER" id="PTHR47235:SF1">
    <property type="entry name" value="BLR6548 PROTEIN"/>
    <property type="match status" value="1"/>
</dbReference>